<keyword evidence="1" id="KW-1133">Transmembrane helix</keyword>
<evidence type="ECO:0000256" key="1">
    <source>
        <dbReference type="SAM" id="Phobius"/>
    </source>
</evidence>
<gene>
    <name evidence="2" type="ordered locus">Sde_1641</name>
</gene>
<keyword evidence="1" id="KW-0472">Membrane</keyword>
<dbReference type="RefSeq" id="WP_011468121.1">
    <property type="nucleotide sequence ID" value="NC_007912.1"/>
</dbReference>
<organism evidence="2 3">
    <name type="scientific">Saccharophagus degradans (strain 2-40 / ATCC 43961 / DSM 17024)</name>
    <dbReference type="NCBI Taxonomy" id="203122"/>
    <lineage>
        <taxon>Bacteria</taxon>
        <taxon>Pseudomonadati</taxon>
        <taxon>Pseudomonadota</taxon>
        <taxon>Gammaproteobacteria</taxon>
        <taxon>Cellvibrionales</taxon>
        <taxon>Cellvibrionaceae</taxon>
        <taxon>Saccharophagus</taxon>
    </lineage>
</organism>
<reference evidence="2 3" key="1">
    <citation type="journal article" date="2008" name="PLoS Genet.">
        <title>Complete genome sequence of the complex carbohydrate-degrading marine bacterium, Saccharophagus degradans strain 2-40 T.</title>
        <authorList>
            <person name="Weiner R.M."/>
            <person name="Taylor L.E.II."/>
            <person name="Henrissat B."/>
            <person name="Hauser L."/>
            <person name="Land M."/>
            <person name="Coutinho P.M."/>
            <person name="Rancurel C."/>
            <person name="Saunders E.H."/>
            <person name="Longmire A.G."/>
            <person name="Zhang H."/>
            <person name="Bayer E.A."/>
            <person name="Gilbert H.J."/>
            <person name="Larimer F."/>
            <person name="Zhulin I.B."/>
            <person name="Ekborg N.A."/>
            <person name="Lamed R."/>
            <person name="Richardson P.M."/>
            <person name="Borovok I."/>
            <person name="Hutcheson S."/>
        </authorList>
    </citation>
    <scope>NUCLEOTIDE SEQUENCE [LARGE SCALE GENOMIC DNA]</scope>
    <source>
        <strain evidence="3">2-40 / ATCC 43961 / DSM 17024</strain>
    </source>
</reference>
<feature type="transmembrane region" description="Helical" evidence="1">
    <location>
        <begin position="24"/>
        <end position="47"/>
    </location>
</feature>
<accession>Q21K78</accession>
<sequence length="157" mass="17002">MTDIYTTPNSELIDSETPAFEAPLFKLVGIGLATAFGSVIAGGYLMARNYKSMGEHRNARSAIIYSAVGFVAIMLLAAFIPESWNVSNTVFTVTQIIVMVQLAKRYQGAALDAVKTSNGSFQSNWKAFGISLLFLLFIGVVVFGVVFAAAYFTSWSM</sequence>
<dbReference type="Proteomes" id="UP000001947">
    <property type="component" value="Chromosome"/>
</dbReference>
<proteinExistence type="predicted"/>
<dbReference type="EMBL" id="CP000282">
    <property type="protein sequence ID" value="ABD80901.1"/>
    <property type="molecule type" value="Genomic_DNA"/>
</dbReference>
<feature type="transmembrane region" description="Helical" evidence="1">
    <location>
        <begin position="127"/>
        <end position="152"/>
    </location>
</feature>
<dbReference type="KEGG" id="sde:Sde_1641"/>
<dbReference type="AlphaFoldDB" id="Q21K78"/>
<dbReference type="HOGENOM" id="CLU_124963_0_0_6"/>
<keyword evidence="1" id="KW-0812">Transmembrane</keyword>
<dbReference type="GeneID" id="98613317"/>
<evidence type="ECO:0000313" key="3">
    <source>
        <dbReference type="Proteomes" id="UP000001947"/>
    </source>
</evidence>
<dbReference type="OrthoDB" id="6026237at2"/>
<evidence type="ECO:0000313" key="2">
    <source>
        <dbReference type="EMBL" id="ABD80901.1"/>
    </source>
</evidence>
<name>Q21K78_SACD2</name>
<keyword evidence="3" id="KW-1185">Reference proteome</keyword>
<protein>
    <submittedName>
        <fullName evidence="2">Uncharacterized protein</fullName>
    </submittedName>
</protein>
<dbReference type="eggNOG" id="ENOG503366F">
    <property type="taxonomic scope" value="Bacteria"/>
</dbReference>
<feature type="transmembrane region" description="Helical" evidence="1">
    <location>
        <begin position="59"/>
        <end position="80"/>
    </location>
</feature>